<proteinExistence type="predicted"/>
<evidence type="ECO:0000256" key="3">
    <source>
        <dbReference type="ARBA" id="ARBA00022574"/>
    </source>
</evidence>
<evidence type="ECO:0000256" key="1">
    <source>
        <dbReference type="ARBA" id="ARBA00004611"/>
    </source>
</evidence>
<feature type="repeat" description="WD" evidence="12">
    <location>
        <begin position="436"/>
        <end position="468"/>
    </location>
</feature>
<evidence type="ECO:0000256" key="8">
    <source>
        <dbReference type="ARBA" id="ARBA00023273"/>
    </source>
</evidence>
<keyword evidence="7" id="KW-0206">Cytoskeleton</keyword>
<accession>A0A7S0IHE8</accession>
<dbReference type="PANTHER" id="PTHR12442">
    <property type="entry name" value="DYNEIN INTERMEDIATE CHAIN"/>
    <property type="match status" value="1"/>
</dbReference>
<evidence type="ECO:0000256" key="4">
    <source>
        <dbReference type="ARBA" id="ARBA00022737"/>
    </source>
</evidence>
<keyword evidence="2" id="KW-0963">Cytoplasm</keyword>
<keyword evidence="6" id="KW-0969">Cilium</keyword>
<evidence type="ECO:0000256" key="7">
    <source>
        <dbReference type="ARBA" id="ARBA00023212"/>
    </source>
</evidence>
<comment type="subcellular location">
    <subcellularLocation>
        <location evidence="1">Cytoplasm</location>
        <location evidence="1">Cytoskeleton</location>
        <location evidence="1">Flagellum axoneme</location>
    </subcellularLocation>
    <subcellularLocation>
        <location evidence="9">Dynein axonemal particle</location>
    </subcellularLocation>
</comment>
<keyword evidence="3 12" id="KW-0853">WD repeat</keyword>
<dbReference type="SMART" id="SM00320">
    <property type="entry name" value="WD40"/>
    <property type="match status" value="5"/>
</dbReference>
<evidence type="ECO:0000313" key="13">
    <source>
        <dbReference type="EMBL" id="CAD8521911.1"/>
    </source>
</evidence>
<organism evidence="13">
    <name type="scientific">Micromonas pusilla</name>
    <name type="common">Picoplanktonic green alga</name>
    <name type="synonym">Chromulina pusilla</name>
    <dbReference type="NCBI Taxonomy" id="38833"/>
    <lineage>
        <taxon>Eukaryota</taxon>
        <taxon>Viridiplantae</taxon>
        <taxon>Chlorophyta</taxon>
        <taxon>Mamiellophyceae</taxon>
        <taxon>Mamiellales</taxon>
        <taxon>Mamiellaceae</taxon>
        <taxon>Micromonas</taxon>
    </lineage>
</organism>
<evidence type="ECO:0000256" key="6">
    <source>
        <dbReference type="ARBA" id="ARBA00023069"/>
    </source>
</evidence>
<evidence type="ECO:0000256" key="9">
    <source>
        <dbReference type="ARBA" id="ARBA00024190"/>
    </source>
</evidence>
<keyword evidence="5" id="KW-0282">Flagellum</keyword>
<reference evidence="13" key="1">
    <citation type="submission" date="2021-01" db="EMBL/GenBank/DDBJ databases">
        <authorList>
            <person name="Corre E."/>
            <person name="Pelletier E."/>
            <person name="Niang G."/>
            <person name="Scheremetjew M."/>
            <person name="Finn R."/>
            <person name="Kale V."/>
            <person name="Holt S."/>
            <person name="Cochrane G."/>
            <person name="Meng A."/>
            <person name="Brown T."/>
            <person name="Cohen L."/>
        </authorList>
    </citation>
    <scope>NUCLEOTIDE SEQUENCE</scope>
    <source>
        <strain evidence="13">CCMP1723</strain>
    </source>
</reference>
<evidence type="ECO:0000256" key="12">
    <source>
        <dbReference type="PROSITE-ProRule" id="PRU00221"/>
    </source>
</evidence>
<dbReference type="GO" id="GO:0045503">
    <property type="term" value="F:dynein light chain binding"/>
    <property type="evidence" value="ECO:0007669"/>
    <property type="project" value="TreeGrafter"/>
</dbReference>
<dbReference type="GO" id="GO:0003341">
    <property type="term" value="P:cilium movement"/>
    <property type="evidence" value="ECO:0007669"/>
    <property type="project" value="TreeGrafter"/>
</dbReference>
<name>A0A7S0IHE8_MICPS</name>
<evidence type="ECO:0000256" key="10">
    <source>
        <dbReference type="ARBA" id="ARBA00040002"/>
    </source>
</evidence>
<sequence length="580" mass="64371">MIPSFRVQYSFGEAIYHTRMRCIDGTTPFAPYRGLKGSATSVDRVQVRGFNVAPNNANRAAGSGVENRNACATLISRLNCVLFESDIFCFLNVPGANVLHYPETAFFATAADRETADENRRHCSRKSPAMKAVQTFNIAAKDTKSQCVQRYPSAPCIPSQRVFSDLFGRFSSHRKLLSDINLNAALRMTEQLVVHKIFLKKALFSRHLGNAKQADKHLWKFKSECVNGLGVSSLSWNEGKTDLLAVGYGSSSFGSTRKGLLSIWSPKNPKQAKQVISTRSGVSTLDFSSLRQNLLAVGLYDGSVLIHNICRPNHQLSISATLLGKHRGPVWQVRWILRKTHEDEYVISVSTDGQIIMWNSRANLLQVDILKLNSCLRATDRIFDEADLNQPQVKGAGKVICFDFSPNDTSTYIIGTENGLLHRCSCSLDEQFLNSYLGHDAPIYQVQWSPHLNQIFISAAADWTVKLWHEKVFSPVLVFRTDEKYVTGVCWAPTNSTVFACASLNGSLQVWDIERSTLEPKWSKSSSRNITCLSFARNSSNVAAGCDDGTVSTFHISGLEFAGSKSSNRLRDAIAKSVFV</sequence>
<dbReference type="GO" id="GO:0120293">
    <property type="term" value="C:dynein axonemal particle"/>
    <property type="evidence" value="ECO:0007669"/>
    <property type="project" value="UniProtKB-SubCell"/>
</dbReference>
<protein>
    <recommendedName>
        <fullName evidence="10">Dynein axonemal intermediate chain 4</fullName>
    </recommendedName>
    <alternativeName>
        <fullName evidence="11">WD repeat-containing protein 78</fullName>
    </alternativeName>
</protein>
<dbReference type="AlphaFoldDB" id="A0A7S0IHE8"/>
<dbReference type="Gene3D" id="2.130.10.10">
    <property type="entry name" value="YVTN repeat-like/Quinoprotein amine dehydrogenase"/>
    <property type="match status" value="2"/>
</dbReference>
<evidence type="ECO:0000256" key="5">
    <source>
        <dbReference type="ARBA" id="ARBA00022846"/>
    </source>
</evidence>
<dbReference type="InterPro" id="IPR001680">
    <property type="entry name" value="WD40_rpt"/>
</dbReference>
<gene>
    <name evidence="13" type="ORF">MCOM1403_LOCUS9273</name>
</gene>
<dbReference type="InterPro" id="IPR015943">
    <property type="entry name" value="WD40/YVTN_repeat-like_dom_sf"/>
</dbReference>
<keyword evidence="4" id="KW-0677">Repeat</keyword>
<dbReference type="InterPro" id="IPR050687">
    <property type="entry name" value="Dynein_IC"/>
</dbReference>
<dbReference type="GO" id="GO:0045504">
    <property type="term" value="F:dynein heavy chain binding"/>
    <property type="evidence" value="ECO:0007669"/>
    <property type="project" value="TreeGrafter"/>
</dbReference>
<dbReference type="GO" id="GO:0005858">
    <property type="term" value="C:axonemal dynein complex"/>
    <property type="evidence" value="ECO:0007669"/>
    <property type="project" value="TreeGrafter"/>
</dbReference>
<dbReference type="PROSITE" id="PS50082">
    <property type="entry name" value="WD_REPEATS_2"/>
    <property type="match status" value="2"/>
</dbReference>
<keyword evidence="8" id="KW-0966">Cell projection</keyword>
<dbReference type="PANTHER" id="PTHR12442:SF12">
    <property type="entry name" value="DYNEIN AXONEMAL INTERMEDIATE CHAIN 4"/>
    <property type="match status" value="1"/>
</dbReference>
<evidence type="ECO:0000256" key="2">
    <source>
        <dbReference type="ARBA" id="ARBA00022490"/>
    </source>
</evidence>
<dbReference type="Pfam" id="PF00400">
    <property type="entry name" value="WD40"/>
    <property type="match status" value="3"/>
</dbReference>
<dbReference type="InterPro" id="IPR036322">
    <property type="entry name" value="WD40_repeat_dom_sf"/>
</dbReference>
<dbReference type="PROSITE" id="PS50294">
    <property type="entry name" value="WD_REPEATS_REGION"/>
    <property type="match status" value="1"/>
</dbReference>
<dbReference type="EMBL" id="HBEQ01011511">
    <property type="protein sequence ID" value="CAD8521911.1"/>
    <property type="molecule type" value="Transcribed_RNA"/>
</dbReference>
<evidence type="ECO:0000256" key="11">
    <source>
        <dbReference type="ARBA" id="ARBA00041557"/>
    </source>
</evidence>
<feature type="repeat" description="WD" evidence="12">
    <location>
        <begin position="479"/>
        <end position="521"/>
    </location>
</feature>
<dbReference type="SUPFAM" id="SSF50978">
    <property type="entry name" value="WD40 repeat-like"/>
    <property type="match status" value="1"/>
</dbReference>